<organism evidence="2 3">
    <name type="scientific">Zymoseptoria tritici ST99CH_1A5</name>
    <dbReference type="NCBI Taxonomy" id="1276529"/>
    <lineage>
        <taxon>Eukaryota</taxon>
        <taxon>Fungi</taxon>
        <taxon>Dikarya</taxon>
        <taxon>Ascomycota</taxon>
        <taxon>Pezizomycotina</taxon>
        <taxon>Dothideomycetes</taxon>
        <taxon>Dothideomycetidae</taxon>
        <taxon>Mycosphaerellales</taxon>
        <taxon>Mycosphaerellaceae</taxon>
        <taxon>Zymoseptoria</taxon>
    </lineage>
</organism>
<reference evidence="2 3" key="1">
    <citation type="submission" date="2016-10" db="EMBL/GenBank/DDBJ databases">
        <authorList>
            <person name="Varghese N."/>
        </authorList>
    </citation>
    <scope>NUCLEOTIDE SEQUENCE [LARGE SCALE GENOMIC DNA]</scope>
</reference>
<evidence type="ECO:0000313" key="3">
    <source>
        <dbReference type="Proteomes" id="UP000215453"/>
    </source>
</evidence>
<feature type="compositionally biased region" description="Basic and acidic residues" evidence="1">
    <location>
        <begin position="7"/>
        <end position="18"/>
    </location>
</feature>
<evidence type="ECO:0000313" key="2">
    <source>
        <dbReference type="EMBL" id="SMY24238.1"/>
    </source>
</evidence>
<evidence type="ECO:0000256" key="1">
    <source>
        <dbReference type="SAM" id="MobiDB-lite"/>
    </source>
</evidence>
<dbReference type="AlphaFoldDB" id="A0A1Y6LLD1"/>
<gene>
    <name evidence="2" type="ORF">ZT1A5_G5679</name>
</gene>
<proteinExistence type="predicted"/>
<dbReference type="EMBL" id="LT882680">
    <property type="protein sequence ID" value="SMY24238.1"/>
    <property type="molecule type" value="Genomic_DNA"/>
</dbReference>
<feature type="region of interest" description="Disordered" evidence="1">
    <location>
        <begin position="1"/>
        <end position="21"/>
    </location>
</feature>
<name>A0A1Y6LLD1_ZYMTR</name>
<dbReference type="Proteomes" id="UP000215453">
    <property type="component" value="Chromosome 5"/>
</dbReference>
<sequence>MHSLTSTDDHKHDEHDDYNQYDEYDNDNINLSELLFSYIHNNCNHDILNGPVNNNNEHVHNSEPNANHDYYGHDLNDDYDKHIFLSPTADDYYQHYHHIHYFDDHDHLDNDLDYHDNRELDNFRLTHYHGPGLDVFCRIKLVYILSIELHFSELDCKHYFRSFVNRVSGRWFHELKQPHQLH</sequence>
<accession>A0A1Y6LLD1</accession>
<protein>
    <submittedName>
        <fullName evidence="2">Uncharacterized protein</fullName>
    </submittedName>
</protein>